<dbReference type="EMBL" id="CYPW01000024">
    <property type="protein sequence ID" value="CUH52816.1"/>
    <property type="molecule type" value="Genomic_DNA"/>
</dbReference>
<gene>
    <name evidence="1" type="ORF">SHM7688_02263</name>
</gene>
<reference evidence="1 2" key="1">
    <citation type="submission" date="2015-09" db="EMBL/GenBank/DDBJ databases">
        <authorList>
            <consortium name="Swine Surveillance"/>
        </authorList>
    </citation>
    <scope>NUCLEOTIDE SEQUENCE [LARGE SCALE GENOMIC DNA]</scope>
    <source>
        <strain evidence="1 2">CECT 7688</strain>
    </source>
</reference>
<accession>A0A0P1FA70</accession>
<proteinExistence type="predicted"/>
<keyword evidence="2" id="KW-1185">Reference proteome</keyword>
<name>A0A0P1FA70_9RHOB</name>
<protein>
    <submittedName>
        <fullName evidence="1">Uncharacterized protein</fullName>
    </submittedName>
</protein>
<evidence type="ECO:0000313" key="1">
    <source>
        <dbReference type="EMBL" id="CUH52816.1"/>
    </source>
</evidence>
<organism evidence="1 2">
    <name type="scientific">Shimia marina</name>
    <dbReference type="NCBI Taxonomy" id="321267"/>
    <lineage>
        <taxon>Bacteria</taxon>
        <taxon>Pseudomonadati</taxon>
        <taxon>Pseudomonadota</taxon>
        <taxon>Alphaproteobacteria</taxon>
        <taxon>Rhodobacterales</taxon>
        <taxon>Roseobacteraceae</taxon>
    </lineage>
</organism>
<sequence length="319" mass="34827">MMAASAYPAAPAGLALRKVRAAMDVILHVGSHLSGVSTLASYLNRNRKFLRSRGTAVWTSEITRKGLFDGLTLKSGLDGVDRRRARGAGRVQLRCALLERERAKELLVLDPVMLGSMENNLVSERLYPAAGERVARMVHAFGGRVKRVILGIRALEDYWGGALAHGLQKGATVPCEATLDRLVTQPRSWRKVVMDVACAAPEAEVLVVPFERLGHRPQSILGYAVGGRFAPPTNFRLSGLAQVPKLPELRDVLCDRGETTDVLPQGMDRWHPFGGLQVDILREIYVEDLAWLRAGADGLAYLIEDSAPEQAGMANRFGA</sequence>
<dbReference type="Proteomes" id="UP000054823">
    <property type="component" value="Unassembled WGS sequence"/>
</dbReference>
<dbReference type="AlphaFoldDB" id="A0A0P1FA70"/>
<evidence type="ECO:0000313" key="2">
    <source>
        <dbReference type="Proteomes" id="UP000054823"/>
    </source>
</evidence>
<dbReference type="STRING" id="321267.SHM7688_02263"/>